<dbReference type="OrthoDB" id="9787053at2"/>
<gene>
    <name evidence="2" type="ORF">NSMM_800066</name>
</gene>
<dbReference type="Gene3D" id="3.10.450.710">
    <property type="entry name" value="Tgt2/MlaC"/>
    <property type="match status" value="1"/>
</dbReference>
<proteinExistence type="predicted"/>
<dbReference type="AlphaFoldDB" id="A0A1G5SIG0"/>
<evidence type="ECO:0000256" key="1">
    <source>
        <dbReference type="SAM" id="SignalP"/>
    </source>
</evidence>
<dbReference type="InterPro" id="IPR008869">
    <property type="entry name" value="MlaC/ttg2D"/>
</dbReference>
<evidence type="ECO:0000313" key="2">
    <source>
        <dbReference type="EMBL" id="SCZ86872.1"/>
    </source>
</evidence>
<name>A0A1G5SIG0_9PROT</name>
<dbReference type="STRING" id="51642.NSMM_800066"/>
<dbReference type="InterPro" id="IPR017842">
    <property type="entry name" value="Hopanoid_biosyn-assoc_HpnM"/>
</dbReference>
<accession>A0A1G5SIG0</accession>
<keyword evidence="3" id="KW-1185">Reference proteome</keyword>
<dbReference type="PANTHER" id="PTHR36573:SF1">
    <property type="entry name" value="INTERMEMBRANE PHOSPHOLIPID TRANSPORT SYSTEM BINDING PROTEIN MLAC"/>
    <property type="match status" value="1"/>
</dbReference>
<feature type="chain" id="PRO_5011786505" evidence="1">
    <location>
        <begin position="25"/>
        <end position="211"/>
    </location>
</feature>
<keyword evidence="1" id="KW-0732">Signal</keyword>
<organism evidence="2 3">
    <name type="scientific">Nitrosomonas mobilis</name>
    <dbReference type="NCBI Taxonomy" id="51642"/>
    <lineage>
        <taxon>Bacteria</taxon>
        <taxon>Pseudomonadati</taxon>
        <taxon>Pseudomonadota</taxon>
        <taxon>Betaproteobacteria</taxon>
        <taxon>Nitrosomonadales</taxon>
        <taxon>Nitrosomonadaceae</taxon>
        <taxon>Nitrosomonas</taxon>
    </lineage>
</organism>
<dbReference type="EMBL" id="FMWO01000092">
    <property type="protein sequence ID" value="SCZ86872.1"/>
    <property type="molecule type" value="Genomic_DNA"/>
</dbReference>
<feature type="signal peptide" evidence="1">
    <location>
        <begin position="1"/>
        <end position="24"/>
    </location>
</feature>
<reference evidence="2 3" key="1">
    <citation type="submission" date="2016-10" db="EMBL/GenBank/DDBJ databases">
        <authorList>
            <person name="de Groot N.N."/>
        </authorList>
    </citation>
    <scope>NUCLEOTIDE SEQUENCE [LARGE SCALE GENOMIC DNA]</scope>
    <source>
        <strain evidence="2">1</strain>
    </source>
</reference>
<dbReference type="InterPro" id="IPR042245">
    <property type="entry name" value="Tgt2/MlaC_sf"/>
</dbReference>
<dbReference type="RefSeq" id="WP_090288156.1">
    <property type="nucleotide sequence ID" value="NZ_FMWO01000092.1"/>
</dbReference>
<sequence length="211" mass="24187">MIKNIIYILGVIALLLATTSTAQARTEEQTHSDEPQQIIGILQNALIKAMQQGKEMSYHDRETFLAPVLQQTHDLETIVRTILGAHWVTLDKTKQQDMISAFSQNSTATYADRFDQYDGERFEIIENRLLPRGRMLVRSQFIKADKGVISFDYVLHQQNEHWRIINIVIDGVSDLALKRAEYNAIIQQEGIQSLINTLQNKTNQIKLGHQQ</sequence>
<protein>
    <submittedName>
        <fullName evidence="2">Putative periplasmic transport protein</fullName>
    </submittedName>
</protein>
<dbReference type="NCBIfam" id="TIGR03481">
    <property type="entry name" value="HpnM"/>
    <property type="match status" value="1"/>
</dbReference>
<dbReference type="PANTHER" id="PTHR36573">
    <property type="entry name" value="INTERMEMBRANE PHOSPHOLIPID TRANSPORT SYSTEM BINDING PROTEIN MLAC"/>
    <property type="match status" value="1"/>
</dbReference>
<dbReference type="Pfam" id="PF05494">
    <property type="entry name" value="MlaC"/>
    <property type="match status" value="1"/>
</dbReference>
<dbReference type="Proteomes" id="UP000198729">
    <property type="component" value="Unassembled WGS sequence"/>
</dbReference>
<evidence type="ECO:0000313" key="3">
    <source>
        <dbReference type="Proteomes" id="UP000198729"/>
    </source>
</evidence>